<dbReference type="OrthoDB" id="264354at2759"/>
<keyword evidence="9 11" id="KW-0472">Membrane</keyword>
<accession>A0A9W8G856</accession>
<dbReference type="PANTHER" id="PTHR13145">
    <property type="entry name" value="SSM4 PROTEIN"/>
    <property type="match status" value="1"/>
</dbReference>
<proteinExistence type="predicted"/>
<dbReference type="EC" id="2.3.2.27" evidence="4"/>
<evidence type="ECO:0000313" key="14">
    <source>
        <dbReference type="Proteomes" id="UP001151518"/>
    </source>
</evidence>
<feature type="transmembrane region" description="Helical" evidence="11">
    <location>
        <begin position="1514"/>
        <end position="1539"/>
    </location>
</feature>
<feature type="compositionally biased region" description="Low complexity" evidence="10">
    <location>
        <begin position="215"/>
        <end position="228"/>
    </location>
</feature>
<sequence length="1603" mass="178350">MNGTDSSSAPTIASISMRFKGFNSWDEWYRHSRGNQTITPITSFTGILNGATNSVFALYKATRIVLLISAGVLKMSLGVEISDQTFTAATETIVEFLAKSFEGMVMTIAAVLVFLALFILHDWIVTNAPAENNIVEEVEEQIAQEQNAQQLAARNRAAAQDQDVQPQPDPAVNRFQAQARPIVAENPQNRPVFELPDFELPILDDLPPEERPIRPQRQPQRQLEQTETNSPNSDNHSSFWTSASSASEDEHDYAVLSAYDTNQPAEANEDEQARDILLAASASASNVSRLSPSSSELRSVWAYAEEAFDDDASVTSSSADMISDIDEHSYLHTREANNNAGSFNSSNNDGRGNVRHIDVAIEHTPYLEHSATKDVPSDVKGKSHIRNLEVVSSTQHQTESNRTSWSFVLSESSKQSDLSQLDVAESSKQSRQNHSNDDNLPPTFTCERSRSILGHAHISGSEDNASNSDRGSYEDTSSDHDEDDSMLPYAQRVAALRQLQADRQWQMLQQGQVLAPNPRPDVEFEGPNQPERQPPLQAMRDDAVFNANPIVVQENNNALNGNVAPGNDADNMDDNFGDFEAADGILEAAGFRGPLFNAVQYFILALLMVGIVLASSAWFPFILAQAFVLLNPVRVVLYIIHVFSVVIDTIEEAILDIAIPLVWKPIRPFLVFVVNTLGPFAAFGISFLVPGIKDALSASNGSFWDKLTSPSVQILFLASLQQSSIIQLLFPWIHTTPTRTVAGNAAAYTGLPVASDNYNIAIEAATGAAKQASFIATLYGYITWPITYVLSWISWVVDGAYGTICSFFATPTTDVREISTSLPLYTWERELWQRFVGFGIPVDNIVARLQQATTGSSLDDRMLMISIGHLLGIFLAWAAVTYTPRALRDTALYSSAKKFLLMAKIVLFISIELLLFPVLCGYCLDISLLPLLDASSSVSSRFSALADQKWTMLVMHWMLGMFFMVHFARFVLHLRQVVRPGLLWFIRDPSDPNFHPIRDIIEDKMLPQQYNIARSALMYGGIILACVGLSMFATVNAAPKVFPVQWDSTMQFSEYPVRVMTPIFLLPVVIMRGRPNEVLHFIFSWWWKIAAQMVRLSEFIVGKRSIVDEGTWVILNAPWIPGALVWPFMPLQIVKEVFNAFDEHVFDEARVGAVEGAIPTSEYRARLQLAIDIALAQHYPNFAFVLDGQNIRAPKVDTVPVVAGRRMLVPVDNHGRPAEDRFDYEAADYPEIRDMDENHNRDLPPPAPESSYRDRRFKPDQYSVLYIPPNLRTRVIAFFALGWTAIAVVSGMTLALSLVIGRAIYIRLGDLPRHDVYALAIGLLVLLAVTVTVYRLLLQISKLIGRDADRAAALQRLKRHAAQAGTAILKSIVCAVVFGGVVPAVYGLVVEVYFVVLFRDYIIKTGAVDVLARPLWQAMIHNWMFGILHVWVGTSVLRFFPGWQWTRQMDRLFTGPPHTWHVWEGIKVFAYPIIWRSLMSVCLPFALAILVMLGKNSLTTETLIDLLMLNNVDILAMCSKIVLLAVIAFGATWQACFMYKRWTRLARDRAYLVGQQLHNLNANDNERHTAGDHPPIAHDVVDNPVVPPPAVVADAAIHGEGNA</sequence>
<evidence type="ECO:0000256" key="8">
    <source>
        <dbReference type="ARBA" id="ARBA00022989"/>
    </source>
</evidence>
<dbReference type="Proteomes" id="UP001151518">
    <property type="component" value="Unassembled WGS sequence"/>
</dbReference>
<feature type="transmembrane region" description="Helical" evidence="11">
    <location>
        <begin position="1316"/>
        <end position="1337"/>
    </location>
</feature>
<reference evidence="13" key="1">
    <citation type="submission" date="2022-07" db="EMBL/GenBank/DDBJ databases">
        <title>Phylogenomic reconstructions and comparative analyses of Kickxellomycotina fungi.</title>
        <authorList>
            <person name="Reynolds N.K."/>
            <person name="Stajich J.E."/>
            <person name="Barry K."/>
            <person name="Grigoriev I.V."/>
            <person name="Crous P."/>
            <person name="Smith M.E."/>
        </authorList>
    </citation>
    <scope>NUCLEOTIDE SEQUENCE</scope>
    <source>
        <strain evidence="13">NRRL 3115</strain>
    </source>
</reference>
<evidence type="ECO:0000256" key="5">
    <source>
        <dbReference type="ARBA" id="ARBA00022679"/>
    </source>
</evidence>
<feature type="transmembrane region" description="Helical" evidence="11">
    <location>
        <begin position="104"/>
        <end position="124"/>
    </location>
</feature>
<feature type="transmembrane region" description="Helical" evidence="11">
    <location>
        <begin position="863"/>
        <end position="884"/>
    </location>
</feature>
<organism evidence="13 14">
    <name type="scientific">Coemansia spiralis</name>
    <dbReference type="NCBI Taxonomy" id="417178"/>
    <lineage>
        <taxon>Eukaryota</taxon>
        <taxon>Fungi</taxon>
        <taxon>Fungi incertae sedis</taxon>
        <taxon>Zoopagomycota</taxon>
        <taxon>Kickxellomycotina</taxon>
        <taxon>Kickxellomycetes</taxon>
        <taxon>Kickxellales</taxon>
        <taxon>Kickxellaceae</taxon>
        <taxon>Coemansia</taxon>
    </lineage>
</organism>
<evidence type="ECO:0000256" key="7">
    <source>
        <dbReference type="ARBA" id="ARBA00022786"/>
    </source>
</evidence>
<evidence type="ECO:0000259" key="12">
    <source>
        <dbReference type="Pfam" id="PF23113"/>
    </source>
</evidence>
<feature type="transmembrane region" description="Helical" evidence="11">
    <location>
        <begin position="1055"/>
        <end position="1073"/>
    </location>
</feature>
<keyword evidence="6 11" id="KW-0812">Transmembrane</keyword>
<evidence type="ECO:0000313" key="13">
    <source>
        <dbReference type="EMBL" id="KAJ2676773.1"/>
    </source>
</evidence>
<feature type="compositionally biased region" description="Low complexity" evidence="10">
    <location>
        <begin position="237"/>
        <end position="246"/>
    </location>
</feature>
<comment type="catalytic activity">
    <reaction evidence="1">
        <text>S-ubiquitinyl-[E2 ubiquitin-conjugating enzyme]-L-cysteine + [acceptor protein]-L-lysine = [E2 ubiquitin-conjugating enzyme]-L-cysteine + N(6)-ubiquitinyl-[acceptor protein]-L-lysine.</text>
        <dbReference type="EC" id="2.3.2.27"/>
    </reaction>
</comment>
<feature type="region of interest" description="Disordered" evidence="10">
    <location>
        <begin position="146"/>
        <end position="170"/>
    </location>
</feature>
<dbReference type="GO" id="GO:0005789">
    <property type="term" value="C:endoplasmic reticulum membrane"/>
    <property type="evidence" value="ECO:0007669"/>
    <property type="project" value="TreeGrafter"/>
</dbReference>
<name>A0A9W8G856_9FUNG</name>
<feature type="transmembrane region" description="Helical" evidence="11">
    <location>
        <begin position="778"/>
        <end position="797"/>
    </location>
</feature>
<evidence type="ECO:0000256" key="9">
    <source>
        <dbReference type="ARBA" id="ARBA00023136"/>
    </source>
</evidence>
<feature type="transmembrane region" description="Helical" evidence="11">
    <location>
        <begin position="1016"/>
        <end position="1035"/>
    </location>
</feature>
<keyword evidence="8 11" id="KW-1133">Transmembrane helix</keyword>
<protein>
    <recommendedName>
        <fullName evidence="4">RING-type E3 ubiquitin transferase</fullName>
        <ecNumber evidence="4">2.3.2.27</ecNumber>
    </recommendedName>
</protein>
<evidence type="ECO:0000256" key="4">
    <source>
        <dbReference type="ARBA" id="ARBA00012483"/>
    </source>
</evidence>
<gene>
    <name evidence="13" type="ORF">GGI25_003418</name>
</gene>
<feature type="transmembrane region" description="Helical" evidence="11">
    <location>
        <begin position="1275"/>
        <end position="1304"/>
    </location>
</feature>
<feature type="transmembrane region" description="Helical" evidence="11">
    <location>
        <begin position="635"/>
        <end position="663"/>
    </location>
</feature>
<feature type="transmembrane region" description="Helical" evidence="11">
    <location>
        <begin position="1367"/>
        <end position="1389"/>
    </location>
</feature>
<evidence type="ECO:0000256" key="2">
    <source>
        <dbReference type="ARBA" id="ARBA00004141"/>
    </source>
</evidence>
<evidence type="ECO:0000256" key="3">
    <source>
        <dbReference type="ARBA" id="ARBA00004906"/>
    </source>
</evidence>
<keyword evidence="7" id="KW-0833">Ubl conjugation pathway</keyword>
<keyword evidence="5" id="KW-0808">Transferase</keyword>
<feature type="transmembrane region" description="Helical" evidence="11">
    <location>
        <begin position="1473"/>
        <end position="1494"/>
    </location>
</feature>
<evidence type="ECO:0000256" key="11">
    <source>
        <dbReference type="SAM" id="Phobius"/>
    </source>
</evidence>
<feature type="compositionally biased region" description="Polar residues" evidence="10">
    <location>
        <begin position="461"/>
        <end position="470"/>
    </location>
</feature>
<dbReference type="Pfam" id="PF23113">
    <property type="entry name" value="MARCHF6_C"/>
    <property type="match status" value="1"/>
</dbReference>
<feature type="transmembrane region" description="Helical" evidence="11">
    <location>
        <begin position="952"/>
        <end position="972"/>
    </location>
</feature>
<dbReference type="InterPro" id="IPR056521">
    <property type="entry name" value="MARCHF6-like_C"/>
</dbReference>
<evidence type="ECO:0000256" key="10">
    <source>
        <dbReference type="SAM" id="MobiDB-lite"/>
    </source>
</evidence>
<feature type="transmembrane region" description="Helical" evidence="11">
    <location>
        <begin position="1420"/>
        <end position="1440"/>
    </location>
</feature>
<feature type="transmembrane region" description="Helical" evidence="11">
    <location>
        <begin position="601"/>
        <end position="623"/>
    </location>
</feature>
<comment type="subcellular location">
    <subcellularLocation>
        <location evidence="2">Membrane</location>
        <topology evidence="2">Multi-pass membrane protein</topology>
    </subcellularLocation>
</comment>
<feature type="region of interest" description="Disordered" evidence="10">
    <location>
        <begin position="423"/>
        <end position="484"/>
    </location>
</feature>
<comment type="caution">
    <text evidence="13">The sequence shown here is derived from an EMBL/GenBank/DDBJ whole genome shotgun (WGS) entry which is preliminary data.</text>
</comment>
<dbReference type="PANTHER" id="PTHR13145:SF0">
    <property type="entry name" value="E3 UBIQUITIN-PROTEIN LIGASE MARCHF6"/>
    <property type="match status" value="1"/>
</dbReference>
<dbReference type="GO" id="GO:0061630">
    <property type="term" value="F:ubiquitin protein ligase activity"/>
    <property type="evidence" value="ECO:0007669"/>
    <property type="project" value="UniProtKB-EC"/>
</dbReference>
<feature type="domain" description="E3 ubiquitin-protein ligase MARCHF6-like C-terminal" evidence="12">
    <location>
        <begin position="1359"/>
        <end position="1497"/>
    </location>
</feature>
<feature type="transmembrane region" description="Helical" evidence="11">
    <location>
        <begin position="905"/>
        <end position="932"/>
    </location>
</feature>
<feature type="region of interest" description="Disordered" evidence="10">
    <location>
        <begin position="203"/>
        <end position="246"/>
    </location>
</feature>
<comment type="pathway">
    <text evidence="3">Protein modification; protein ubiquitination.</text>
</comment>
<dbReference type="EMBL" id="JANBTW010000037">
    <property type="protein sequence ID" value="KAJ2676773.1"/>
    <property type="molecule type" value="Genomic_DNA"/>
</dbReference>
<dbReference type="GO" id="GO:0036503">
    <property type="term" value="P:ERAD pathway"/>
    <property type="evidence" value="ECO:0007669"/>
    <property type="project" value="TreeGrafter"/>
</dbReference>
<feature type="transmembrane region" description="Helical" evidence="11">
    <location>
        <begin position="669"/>
        <end position="689"/>
    </location>
</feature>
<evidence type="ECO:0000256" key="6">
    <source>
        <dbReference type="ARBA" id="ARBA00022692"/>
    </source>
</evidence>
<evidence type="ECO:0000256" key="1">
    <source>
        <dbReference type="ARBA" id="ARBA00000900"/>
    </source>
</evidence>